<sequence length="248" mass="28159">MAEDKKGAKNKEPEKNKNKGKQEESPKEPQEGEKEKDKPAAPEEDERQQKEKEERKGKGKDKDQTAGKKEENVEGEGEGEGDEVAGSTIDRLRAFYPEKIKDFRRTEFYPYDEAGDDASVGYGIDQKGRIPWVVFTAYFYPARGDSLDEDIKAAIRDVTSQHEEAEVGEPEVVEVTRHGKKREGRRVRFKFTHAFGGKEQPLASELYLFPGTPGRLVKYRISYPAADAEKLQKKVDKFAESFPWPPGM</sequence>
<evidence type="ECO:0000313" key="2">
    <source>
        <dbReference type="EMBL" id="CAA9386841.1"/>
    </source>
</evidence>
<protein>
    <submittedName>
        <fullName evidence="2">Uncharacterized protein</fullName>
    </submittedName>
</protein>
<feature type="compositionally biased region" description="Acidic residues" evidence="1">
    <location>
        <begin position="73"/>
        <end position="83"/>
    </location>
</feature>
<name>A0A6J4NKM3_9BACT</name>
<organism evidence="2">
    <name type="scientific">uncultured Phycisphaerae bacterium</name>
    <dbReference type="NCBI Taxonomy" id="904963"/>
    <lineage>
        <taxon>Bacteria</taxon>
        <taxon>Pseudomonadati</taxon>
        <taxon>Planctomycetota</taxon>
        <taxon>Phycisphaerae</taxon>
        <taxon>environmental samples</taxon>
    </lineage>
</organism>
<accession>A0A6J4NKM3</accession>
<gene>
    <name evidence="2" type="ORF">AVDCRST_MAG64-975</name>
</gene>
<dbReference type="AlphaFoldDB" id="A0A6J4NKM3"/>
<proteinExistence type="predicted"/>
<evidence type="ECO:0000256" key="1">
    <source>
        <dbReference type="SAM" id="MobiDB-lite"/>
    </source>
</evidence>
<feature type="compositionally biased region" description="Basic and acidic residues" evidence="1">
    <location>
        <begin position="1"/>
        <end position="72"/>
    </location>
</feature>
<reference evidence="2" key="1">
    <citation type="submission" date="2020-02" db="EMBL/GenBank/DDBJ databases">
        <authorList>
            <person name="Meier V. D."/>
        </authorList>
    </citation>
    <scope>NUCLEOTIDE SEQUENCE</scope>
    <source>
        <strain evidence="2">AVDCRST_MAG64</strain>
    </source>
</reference>
<dbReference type="EMBL" id="CADCUQ010000234">
    <property type="protein sequence ID" value="CAA9386841.1"/>
    <property type="molecule type" value="Genomic_DNA"/>
</dbReference>
<feature type="region of interest" description="Disordered" evidence="1">
    <location>
        <begin position="1"/>
        <end position="85"/>
    </location>
</feature>